<feature type="modified residue" description="4-aspartylphosphate" evidence="5">
    <location>
        <position position="61"/>
    </location>
</feature>
<dbReference type="GO" id="GO:0000160">
    <property type="term" value="P:phosphorelay signal transduction system"/>
    <property type="evidence" value="ECO:0007669"/>
    <property type="project" value="InterPro"/>
</dbReference>
<dbReference type="InterPro" id="IPR016032">
    <property type="entry name" value="Sig_transdc_resp-reg_C-effctor"/>
</dbReference>
<proteinExistence type="predicted"/>
<evidence type="ECO:0000256" key="5">
    <source>
        <dbReference type="PROSITE-ProRule" id="PRU00169"/>
    </source>
</evidence>
<dbReference type="PANTHER" id="PTHR43214:SF24">
    <property type="entry name" value="TRANSCRIPTIONAL REGULATORY PROTEIN NARL-RELATED"/>
    <property type="match status" value="1"/>
</dbReference>
<dbReference type="CDD" id="cd06170">
    <property type="entry name" value="LuxR_C_like"/>
    <property type="match status" value="1"/>
</dbReference>
<dbReference type="AlphaFoldDB" id="A0AAU2GU05"/>
<dbReference type="PROSITE" id="PS50043">
    <property type="entry name" value="HTH_LUXR_2"/>
    <property type="match status" value="1"/>
</dbReference>
<dbReference type="SMART" id="SM00448">
    <property type="entry name" value="REC"/>
    <property type="match status" value="1"/>
</dbReference>
<reference evidence="8" key="1">
    <citation type="submission" date="2022-10" db="EMBL/GenBank/DDBJ databases">
        <title>The complete genomes of actinobacterial strains from the NBC collection.</title>
        <authorList>
            <person name="Joergensen T.S."/>
            <person name="Alvarez Arevalo M."/>
            <person name="Sterndorff E.B."/>
            <person name="Faurdal D."/>
            <person name="Vuksanovic O."/>
            <person name="Mourched A.-S."/>
            <person name="Charusanti P."/>
            <person name="Shaw S."/>
            <person name="Blin K."/>
            <person name="Weber T."/>
        </authorList>
    </citation>
    <scope>NUCLEOTIDE SEQUENCE</scope>
    <source>
        <strain evidence="8">NBC_00060</strain>
    </source>
</reference>
<dbReference type="Pfam" id="PF00072">
    <property type="entry name" value="Response_reg"/>
    <property type="match status" value="1"/>
</dbReference>
<keyword evidence="1 5" id="KW-0597">Phosphoprotein</keyword>
<dbReference type="SUPFAM" id="SSF52172">
    <property type="entry name" value="CheY-like"/>
    <property type="match status" value="1"/>
</dbReference>
<dbReference type="InterPro" id="IPR039420">
    <property type="entry name" value="WalR-like"/>
</dbReference>
<dbReference type="Gene3D" id="3.40.50.2300">
    <property type="match status" value="1"/>
</dbReference>
<name>A0AAU2GU05_9ACTN</name>
<dbReference type="GO" id="GO:0006355">
    <property type="term" value="P:regulation of DNA-templated transcription"/>
    <property type="evidence" value="ECO:0007669"/>
    <property type="project" value="InterPro"/>
</dbReference>
<evidence type="ECO:0000256" key="2">
    <source>
        <dbReference type="ARBA" id="ARBA00023015"/>
    </source>
</evidence>
<evidence type="ECO:0000256" key="1">
    <source>
        <dbReference type="ARBA" id="ARBA00022553"/>
    </source>
</evidence>
<keyword evidence="2" id="KW-0805">Transcription regulation</keyword>
<feature type="domain" description="HTH luxR-type" evidence="6">
    <location>
        <begin position="156"/>
        <end position="221"/>
    </location>
</feature>
<evidence type="ECO:0000256" key="3">
    <source>
        <dbReference type="ARBA" id="ARBA00023125"/>
    </source>
</evidence>
<dbReference type="Pfam" id="PF00196">
    <property type="entry name" value="GerE"/>
    <property type="match status" value="1"/>
</dbReference>
<keyword evidence="3" id="KW-0238">DNA-binding</keyword>
<feature type="domain" description="Response regulatory" evidence="7">
    <location>
        <begin position="11"/>
        <end position="128"/>
    </location>
</feature>
<dbReference type="InterPro" id="IPR001789">
    <property type="entry name" value="Sig_transdc_resp-reg_receiver"/>
</dbReference>
<dbReference type="InterPro" id="IPR011006">
    <property type="entry name" value="CheY-like_superfamily"/>
</dbReference>
<dbReference type="PRINTS" id="PR00038">
    <property type="entry name" value="HTHLUXR"/>
</dbReference>
<dbReference type="SUPFAM" id="SSF46894">
    <property type="entry name" value="C-terminal effector domain of the bipartite response regulators"/>
    <property type="match status" value="1"/>
</dbReference>
<sequence>MGSEREDRAIRVVVVDDEQLVRSGLRMILGAAPDIEVVADCAGGQAVDTVLAQRPDVVMLDIRMPDVDGLTVLNQLAAALGERLPAVTMLTTFDTDEYLATALRAGASGFLLKDTEPEQLAQAVRVLAAGGSTLDPTVARTVIGGYVDGTDGAQPAKRAVEGLTDREREVLVLLGQGLSNAEIAARLHLAHGTVKDHVSALLGKLGGLNRVQAAVIAERAGLVENRTDEPRHPV</sequence>
<dbReference type="CDD" id="cd17535">
    <property type="entry name" value="REC_NarL-like"/>
    <property type="match status" value="1"/>
</dbReference>
<dbReference type="SMART" id="SM00421">
    <property type="entry name" value="HTH_LUXR"/>
    <property type="match status" value="1"/>
</dbReference>
<evidence type="ECO:0000313" key="8">
    <source>
        <dbReference type="EMBL" id="WTU38715.1"/>
    </source>
</evidence>
<accession>A0AAU2GU05</accession>
<organism evidence="8">
    <name type="scientific">Streptomyces sp. NBC_00060</name>
    <dbReference type="NCBI Taxonomy" id="2975636"/>
    <lineage>
        <taxon>Bacteria</taxon>
        <taxon>Bacillati</taxon>
        <taxon>Actinomycetota</taxon>
        <taxon>Actinomycetes</taxon>
        <taxon>Kitasatosporales</taxon>
        <taxon>Streptomycetaceae</taxon>
        <taxon>Streptomyces</taxon>
    </lineage>
</organism>
<dbReference type="PROSITE" id="PS50110">
    <property type="entry name" value="RESPONSE_REGULATORY"/>
    <property type="match status" value="1"/>
</dbReference>
<evidence type="ECO:0000256" key="4">
    <source>
        <dbReference type="ARBA" id="ARBA00023163"/>
    </source>
</evidence>
<dbReference type="InterPro" id="IPR000792">
    <property type="entry name" value="Tscrpt_reg_LuxR_C"/>
</dbReference>
<gene>
    <name evidence="8" type="ORF">OHV25_03615</name>
</gene>
<evidence type="ECO:0000259" key="7">
    <source>
        <dbReference type="PROSITE" id="PS50110"/>
    </source>
</evidence>
<dbReference type="PANTHER" id="PTHR43214">
    <property type="entry name" value="TWO-COMPONENT RESPONSE REGULATOR"/>
    <property type="match status" value="1"/>
</dbReference>
<dbReference type="GO" id="GO:0003677">
    <property type="term" value="F:DNA binding"/>
    <property type="evidence" value="ECO:0007669"/>
    <property type="project" value="UniProtKB-KW"/>
</dbReference>
<dbReference type="EMBL" id="CP108253">
    <property type="protein sequence ID" value="WTU38715.1"/>
    <property type="molecule type" value="Genomic_DNA"/>
</dbReference>
<evidence type="ECO:0000259" key="6">
    <source>
        <dbReference type="PROSITE" id="PS50043"/>
    </source>
</evidence>
<keyword evidence="4" id="KW-0804">Transcription</keyword>
<protein>
    <submittedName>
        <fullName evidence="8">Response regulator transcription factor</fullName>
    </submittedName>
</protein>
<dbReference type="PROSITE" id="PS00622">
    <property type="entry name" value="HTH_LUXR_1"/>
    <property type="match status" value="1"/>
</dbReference>
<dbReference type="InterPro" id="IPR058245">
    <property type="entry name" value="NreC/VraR/RcsB-like_REC"/>
</dbReference>